<dbReference type="Gene3D" id="3.40.50.150">
    <property type="entry name" value="Vaccinia Virus protein VP39"/>
    <property type="match status" value="1"/>
</dbReference>
<dbReference type="EMBL" id="BAAAGX010000023">
    <property type="protein sequence ID" value="GAA0263316.1"/>
    <property type="molecule type" value="Genomic_DNA"/>
</dbReference>
<dbReference type="EC" id="2.1.1.37" evidence="1"/>
<evidence type="ECO:0000313" key="8">
    <source>
        <dbReference type="Proteomes" id="UP001500967"/>
    </source>
</evidence>
<reference evidence="7 8" key="1">
    <citation type="journal article" date="2019" name="Int. J. Syst. Evol. Microbiol.">
        <title>The Global Catalogue of Microorganisms (GCM) 10K type strain sequencing project: providing services to taxonomists for standard genome sequencing and annotation.</title>
        <authorList>
            <consortium name="The Broad Institute Genomics Platform"/>
            <consortium name="The Broad Institute Genome Sequencing Center for Infectious Disease"/>
            <person name="Wu L."/>
            <person name="Ma J."/>
        </authorList>
    </citation>
    <scope>NUCLEOTIDE SEQUENCE [LARGE SCALE GENOMIC DNA]</scope>
    <source>
        <strain evidence="7 8">JCM 10425</strain>
    </source>
</reference>
<keyword evidence="5" id="KW-0680">Restriction system</keyword>
<dbReference type="InterPro" id="IPR018117">
    <property type="entry name" value="C5_DNA_meth_AS"/>
</dbReference>
<dbReference type="InterPro" id="IPR050390">
    <property type="entry name" value="C5-Methyltransferase"/>
</dbReference>
<dbReference type="Proteomes" id="UP001500967">
    <property type="component" value="Unassembled WGS sequence"/>
</dbReference>
<gene>
    <name evidence="7" type="primary">dcm</name>
    <name evidence="7" type="ORF">GCM10009539_56600</name>
</gene>
<evidence type="ECO:0000313" key="7">
    <source>
        <dbReference type="EMBL" id="GAA0263316.1"/>
    </source>
</evidence>
<evidence type="ECO:0000256" key="2">
    <source>
        <dbReference type="ARBA" id="ARBA00022603"/>
    </source>
</evidence>
<dbReference type="PROSITE" id="PS51679">
    <property type="entry name" value="SAM_MT_C5"/>
    <property type="match status" value="1"/>
</dbReference>
<dbReference type="PRINTS" id="PR00105">
    <property type="entry name" value="C5METTRFRASE"/>
</dbReference>
<dbReference type="InterPro" id="IPR001525">
    <property type="entry name" value="C5_MeTfrase"/>
</dbReference>
<name>A0ABN0UW15_9ACTN</name>
<keyword evidence="8" id="KW-1185">Reference proteome</keyword>
<dbReference type="PANTHER" id="PTHR10629">
    <property type="entry name" value="CYTOSINE-SPECIFIC METHYLTRANSFERASE"/>
    <property type="match status" value="1"/>
</dbReference>
<dbReference type="PANTHER" id="PTHR10629:SF52">
    <property type="entry name" value="DNA (CYTOSINE-5)-METHYLTRANSFERASE 1"/>
    <property type="match status" value="1"/>
</dbReference>
<evidence type="ECO:0000256" key="1">
    <source>
        <dbReference type="ARBA" id="ARBA00011975"/>
    </source>
</evidence>
<dbReference type="PROSITE" id="PS00094">
    <property type="entry name" value="C5_MTASE_1"/>
    <property type="match status" value="1"/>
</dbReference>
<evidence type="ECO:0000256" key="3">
    <source>
        <dbReference type="ARBA" id="ARBA00022679"/>
    </source>
</evidence>
<evidence type="ECO:0000256" key="6">
    <source>
        <dbReference type="PROSITE-ProRule" id="PRU01016"/>
    </source>
</evidence>
<keyword evidence="2 6" id="KW-0489">Methyltransferase</keyword>
<protein>
    <recommendedName>
        <fullName evidence="1">DNA (cytosine-5-)-methyltransferase</fullName>
        <ecNumber evidence="1">2.1.1.37</ecNumber>
    </recommendedName>
</protein>
<comment type="similarity">
    <text evidence="6">Belongs to the class I-like SAM-binding methyltransferase superfamily. C5-methyltransferase family.</text>
</comment>
<evidence type="ECO:0000256" key="4">
    <source>
        <dbReference type="ARBA" id="ARBA00022691"/>
    </source>
</evidence>
<feature type="active site" evidence="6">
    <location>
        <position position="199"/>
    </location>
</feature>
<keyword evidence="4 6" id="KW-0949">S-adenosyl-L-methionine</keyword>
<dbReference type="InterPro" id="IPR029063">
    <property type="entry name" value="SAM-dependent_MTases_sf"/>
</dbReference>
<comment type="caution">
    <text evidence="7">The sequence shown here is derived from an EMBL/GenBank/DDBJ whole genome shotgun (WGS) entry which is preliminary data.</text>
</comment>
<proteinExistence type="inferred from homology"/>
<keyword evidence="3 6" id="KW-0808">Transferase</keyword>
<organism evidence="7 8">
    <name type="scientific">Cryptosporangium japonicum</name>
    <dbReference type="NCBI Taxonomy" id="80872"/>
    <lineage>
        <taxon>Bacteria</taxon>
        <taxon>Bacillati</taxon>
        <taxon>Actinomycetota</taxon>
        <taxon>Actinomycetes</taxon>
        <taxon>Cryptosporangiales</taxon>
        <taxon>Cryptosporangiaceae</taxon>
        <taxon>Cryptosporangium</taxon>
    </lineage>
</organism>
<dbReference type="SUPFAM" id="SSF53335">
    <property type="entry name" value="S-adenosyl-L-methionine-dependent methyltransferases"/>
    <property type="match status" value="1"/>
</dbReference>
<accession>A0ABN0UW15</accession>
<sequence length="535" mass="59630">MLTSLKGSPGQLGEIRRELIAERLRDAAGKASEERRLPGLSVGAAMFVAPHRGSPRPRSHKFCGAWAAKRTTPRYGFGRTELLGVEMQRTSVELFAGGGGLVQASTNTGFRHLLLNEFAKRACETLEGNRFEAFPADIDSEVLAKWLDQIDQQRAEGFDAAGAIERPQHPPLVTGDVRELDMRFLRDRDVDLLAGGPPCQPFSLGGVAKGDEDERNMFPEMFRAVREIRPKAVICENVRGLLRPSFKPYFEYIKRELSLPFVKRQDGATWQRHDHALQERLDARDTDPAETYKVTQHAVNAADYGVPQIRNRVILLAFRADLAVDPDLVKRAVARTHSHAALARTILEGSYWNRHKQAGAKIPKRVIDLVTSRYADEQLSFESGDETLQPWLTLRDAIMGLPEINTSKLDKTTEQGGFPDHIGWPGARIYDGHTPNELDRPAKTVKAGVHGVPGGESVMQLDNLVHDEKTGQLRPEHRYMTVRETARVMTFGDNWSMAGPRGERMRQLGNAVPVKLGEVFTSAVAKALDDAERRS</sequence>
<evidence type="ECO:0000256" key="5">
    <source>
        <dbReference type="ARBA" id="ARBA00022747"/>
    </source>
</evidence>
<dbReference type="Gene3D" id="3.90.120.10">
    <property type="entry name" value="DNA Methylase, subunit A, domain 2"/>
    <property type="match status" value="1"/>
</dbReference>
<dbReference type="Pfam" id="PF00145">
    <property type="entry name" value="DNA_methylase"/>
    <property type="match status" value="2"/>
</dbReference>